<gene>
    <name evidence="1" type="ORF">ACFO0B_02990</name>
</gene>
<dbReference type="RefSeq" id="WP_378610717.1">
    <property type="nucleotide sequence ID" value="NZ_JBHSAX010000003.1"/>
</dbReference>
<comment type="caution">
    <text evidence="1">The sequence shown here is derived from an EMBL/GenBank/DDBJ whole genome shotgun (WGS) entry which is preliminary data.</text>
</comment>
<reference evidence="2" key="1">
    <citation type="journal article" date="2019" name="Int. J. Syst. Evol. Microbiol.">
        <title>The Global Catalogue of Microorganisms (GCM) 10K type strain sequencing project: providing services to taxonomists for standard genome sequencing and annotation.</title>
        <authorList>
            <consortium name="The Broad Institute Genomics Platform"/>
            <consortium name="The Broad Institute Genome Sequencing Center for Infectious Disease"/>
            <person name="Wu L."/>
            <person name="Ma J."/>
        </authorList>
    </citation>
    <scope>NUCLEOTIDE SEQUENCE [LARGE SCALE GENOMIC DNA]</scope>
    <source>
        <strain evidence="2">CGMCC 4.7330</strain>
    </source>
</reference>
<evidence type="ECO:0000313" key="1">
    <source>
        <dbReference type="EMBL" id="MFC3960952.1"/>
    </source>
</evidence>
<keyword evidence="2" id="KW-1185">Reference proteome</keyword>
<proteinExistence type="predicted"/>
<sequence>MAVPPYLQPFVLTLPEHPRRREGTIEVIDVPNGQHSFDVLDHTDESRAAVERAVRWVGRLNAEGID</sequence>
<protein>
    <submittedName>
        <fullName evidence="1">Uncharacterized protein</fullName>
    </submittedName>
</protein>
<organism evidence="1 2">
    <name type="scientific">Nocardia jiangsuensis</name>
    <dbReference type="NCBI Taxonomy" id="1691563"/>
    <lineage>
        <taxon>Bacteria</taxon>
        <taxon>Bacillati</taxon>
        <taxon>Actinomycetota</taxon>
        <taxon>Actinomycetes</taxon>
        <taxon>Mycobacteriales</taxon>
        <taxon>Nocardiaceae</taxon>
        <taxon>Nocardia</taxon>
    </lineage>
</organism>
<dbReference type="EMBL" id="JBHSAX010000003">
    <property type="protein sequence ID" value="MFC3960952.1"/>
    <property type="molecule type" value="Genomic_DNA"/>
</dbReference>
<evidence type="ECO:0000313" key="2">
    <source>
        <dbReference type="Proteomes" id="UP001595696"/>
    </source>
</evidence>
<name>A0ABV8DND2_9NOCA</name>
<accession>A0ABV8DND2</accession>
<dbReference type="Proteomes" id="UP001595696">
    <property type="component" value="Unassembled WGS sequence"/>
</dbReference>